<dbReference type="PANTHER" id="PTHR33910">
    <property type="entry name" value="PROTEIN TRANSLOCASE SUBUNIT SECE"/>
    <property type="match status" value="1"/>
</dbReference>
<dbReference type="Gene3D" id="1.20.5.1030">
    <property type="entry name" value="Preprotein translocase secy subunit"/>
    <property type="match status" value="1"/>
</dbReference>
<accession>A0A1G2MS26</accession>
<dbReference type="GO" id="GO:0009306">
    <property type="term" value="P:protein secretion"/>
    <property type="evidence" value="ECO:0007669"/>
    <property type="project" value="UniProtKB-UniRule"/>
</dbReference>
<evidence type="ECO:0000256" key="5">
    <source>
        <dbReference type="ARBA" id="ARBA00022927"/>
    </source>
</evidence>
<dbReference type="GO" id="GO:0006605">
    <property type="term" value="P:protein targeting"/>
    <property type="evidence" value="ECO:0007669"/>
    <property type="project" value="UniProtKB-UniRule"/>
</dbReference>
<evidence type="ECO:0000256" key="2">
    <source>
        <dbReference type="ARBA" id="ARBA00022448"/>
    </source>
</evidence>
<evidence type="ECO:0000256" key="6">
    <source>
        <dbReference type="ARBA" id="ARBA00022989"/>
    </source>
</evidence>
<dbReference type="GO" id="GO:0043952">
    <property type="term" value="P:protein transport by the Sec complex"/>
    <property type="evidence" value="ECO:0007669"/>
    <property type="project" value="UniProtKB-UniRule"/>
</dbReference>
<evidence type="ECO:0000313" key="10">
    <source>
        <dbReference type="EMBL" id="OHA25811.1"/>
    </source>
</evidence>
<keyword evidence="2 9" id="KW-0813">Transport</keyword>
<dbReference type="GO" id="GO:0005886">
    <property type="term" value="C:plasma membrane"/>
    <property type="evidence" value="ECO:0007669"/>
    <property type="project" value="UniProtKB-SubCell"/>
</dbReference>
<keyword evidence="5 9" id="KW-0653">Protein transport</keyword>
<dbReference type="GO" id="GO:0008320">
    <property type="term" value="F:protein transmembrane transporter activity"/>
    <property type="evidence" value="ECO:0007669"/>
    <property type="project" value="UniProtKB-UniRule"/>
</dbReference>
<keyword evidence="7 9" id="KW-0811">Translocation</keyword>
<dbReference type="PANTHER" id="PTHR33910:SF1">
    <property type="entry name" value="PROTEIN TRANSLOCASE SUBUNIT SECE"/>
    <property type="match status" value="1"/>
</dbReference>
<dbReference type="Pfam" id="PF00584">
    <property type="entry name" value="SecE"/>
    <property type="match status" value="1"/>
</dbReference>
<dbReference type="InterPro" id="IPR038379">
    <property type="entry name" value="SecE_sf"/>
</dbReference>
<evidence type="ECO:0000313" key="11">
    <source>
        <dbReference type="Proteomes" id="UP000177943"/>
    </source>
</evidence>
<keyword evidence="8 9" id="KW-0472">Membrane</keyword>
<proteinExistence type="inferred from homology"/>
<evidence type="ECO:0000256" key="7">
    <source>
        <dbReference type="ARBA" id="ARBA00023010"/>
    </source>
</evidence>
<comment type="subcellular location">
    <subcellularLocation>
        <location evidence="9">Cell membrane</location>
        <topology evidence="9">Single-pass membrane protein</topology>
    </subcellularLocation>
    <subcellularLocation>
        <location evidence="1">Membrane</location>
    </subcellularLocation>
</comment>
<protein>
    <recommendedName>
        <fullName evidence="9">Protein translocase subunit SecE</fullName>
    </recommendedName>
</protein>
<dbReference type="GO" id="GO:0065002">
    <property type="term" value="P:intracellular protein transmembrane transport"/>
    <property type="evidence" value="ECO:0007669"/>
    <property type="project" value="UniProtKB-UniRule"/>
</dbReference>
<evidence type="ECO:0000256" key="9">
    <source>
        <dbReference type="HAMAP-Rule" id="MF_00422"/>
    </source>
</evidence>
<dbReference type="Proteomes" id="UP000177943">
    <property type="component" value="Unassembled WGS sequence"/>
</dbReference>
<name>A0A1G2MS26_9BACT</name>
<evidence type="ECO:0000256" key="3">
    <source>
        <dbReference type="ARBA" id="ARBA00022475"/>
    </source>
</evidence>
<comment type="caution">
    <text evidence="10">The sequence shown here is derived from an EMBL/GenBank/DDBJ whole genome shotgun (WGS) entry which is preliminary data.</text>
</comment>
<sequence length="63" mass="7231">MTVSEYIKETRGELKHVSWPTRKQAMTYTVIVIIVSLLTAAFLGFFDFLFSLGIQELLTKFIS</sequence>
<reference evidence="10 11" key="1">
    <citation type="journal article" date="2016" name="Nat. Commun.">
        <title>Thousands of microbial genomes shed light on interconnected biogeochemical processes in an aquifer system.</title>
        <authorList>
            <person name="Anantharaman K."/>
            <person name="Brown C.T."/>
            <person name="Hug L.A."/>
            <person name="Sharon I."/>
            <person name="Castelle C.J."/>
            <person name="Probst A.J."/>
            <person name="Thomas B.C."/>
            <person name="Singh A."/>
            <person name="Wilkins M.J."/>
            <person name="Karaoz U."/>
            <person name="Brodie E.L."/>
            <person name="Williams K.H."/>
            <person name="Hubbard S.S."/>
            <person name="Banfield J.F."/>
        </authorList>
    </citation>
    <scope>NUCLEOTIDE SEQUENCE [LARGE SCALE GENOMIC DNA]</scope>
</reference>
<keyword evidence="4 9" id="KW-0812">Transmembrane</keyword>
<comment type="similarity">
    <text evidence="9">Belongs to the SecE/SEC61-gamma family.</text>
</comment>
<dbReference type="InterPro" id="IPR005807">
    <property type="entry name" value="SecE_bac"/>
</dbReference>
<dbReference type="EMBL" id="MHRP01000043">
    <property type="protein sequence ID" value="OHA25811.1"/>
    <property type="molecule type" value="Genomic_DNA"/>
</dbReference>
<dbReference type="InterPro" id="IPR001901">
    <property type="entry name" value="Translocase_SecE/Sec61-g"/>
</dbReference>
<dbReference type="HAMAP" id="MF_00422">
    <property type="entry name" value="SecE"/>
    <property type="match status" value="1"/>
</dbReference>
<organism evidence="10 11">
    <name type="scientific">Candidatus Taylorbacteria bacterium RIFCSPHIGHO2_02_FULL_45_35</name>
    <dbReference type="NCBI Taxonomy" id="1802311"/>
    <lineage>
        <taxon>Bacteria</taxon>
        <taxon>Candidatus Tayloriibacteriota</taxon>
    </lineage>
</organism>
<keyword evidence="3 9" id="KW-1003">Cell membrane</keyword>
<comment type="subunit">
    <text evidence="9">Component of the Sec protein translocase complex. Heterotrimer consisting of SecY, SecE and SecG subunits. The heterotrimers can form oligomers, although 1 heterotrimer is thought to be able to translocate proteins. Interacts with the ribosome. Interacts with SecDF, and other proteins may be involved. Interacts with SecA.</text>
</comment>
<comment type="function">
    <text evidence="9">Essential subunit of the Sec protein translocation channel SecYEG. Clamps together the 2 halves of SecY. May contact the channel plug during translocation.</text>
</comment>
<keyword evidence="6 9" id="KW-1133">Transmembrane helix</keyword>
<feature type="transmembrane region" description="Helical" evidence="9">
    <location>
        <begin position="25"/>
        <end position="50"/>
    </location>
</feature>
<evidence type="ECO:0000256" key="8">
    <source>
        <dbReference type="ARBA" id="ARBA00023136"/>
    </source>
</evidence>
<evidence type="ECO:0000256" key="1">
    <source>
        <dbReference type="ARBA" id="ARBA00004370"/>
    </source>
</evidence>
<dbReference type="AlphaFoldDB" id="A0A1G2MS26"/>
<gene>
    <name evidence="9" type="primary">secE</name>
    <name evidence="10" type="ORF">A3D56_00970</name>
</gene>
<dbReference type="NCBIfam" id="TIGR00964">
    <property type="entry name" value="secE_bact"/>
    <property type="match status" value="1"/>
</dbReference>
<evidence type="ECO:0000256" key="4">
    <source>
        <dbReference type="ARBA" id="ARBA00022692"/>
    </source>
</evidence>